<sequence>MATKTGVDLAKVRNIGIMAHIDAGKTTTTERILYYTGISYKIGEVHDGAATMDWMEQEQERGITITSAATTCEWPVDDVKHTINIIDTPGHVDFTIEVERNLRVLDGAVAVFDGVAGVEPQSETVWRQADRYGVPRMCFVNKLDRVGAEFHRCVDMIENRLNAVPLVLQLPIGAEADFKGVIDLVNMKALVWNEEAKLGEMYDTVDIPETHAESAREWHDKLVETLAENDDEIMELFLEGHEPTVEQLHAGIRRATIAAAVTPVTCGTAFKNKGVQPLLDAIVRYLPSPLDVEAIEGHAVRDEEKVLTRRPSEDEPFSALAFKIASDPHLGKLTFVRVYSGVLESGANVMNSVKERKERIGKIYRMHANKRTEIERAGAGDIVAVMGLKQTTTGETLCDEKSPIVLESMNFPAPVIHVAIEPKTKADQQKLGTAIQRLAEEDPSFQVRSDEDTGQTVISGMGELHLEILVDRMKREFKVDANVGKPQVAYRETISKKVEKVEYTHKKQTGGSGQFGRVIIDLEPLGGGSDGYEFENKVTGGRIPREYIPSVDAGCQEAAEFGVLAGYPMVGVKVTLRDGAYHEVDSSEMAFKVAGSMAFKEAARKASPTLLEPMMAVEVTTPEDNMGDVIGDLNSRRGQVQSMDERSGMRVIKALVPLSEMFGYVGDLRSKTQGRAVFTMQFDSYAEVPGNVAQEIIAKARGE</sequence>
<evidence type="ECO:0000256" key="3">
    <source>
        <dbReference type="ARBA" id="ARBA00022768"/>
    </source>
</evidence>
<keyword evidence="3 7" id="KW-0251">Elongation factor</keyword>
<organism evidence="10 11">
    <name type="scientific">Actinomadura napierensis</name>
    <dbReference type="NCBI Taxonomy" id="267854"/>
    <lineage>
        <taxon>Bacteria</taxon>
        <taxon>Bacillati</taxon>
        <taxon>Actinomycetota</taxon>
        <taxon>Actinomycetes</taxon>
        <taxon>Streptosporangiales</taxon>
        <taxon>Thermomonosporaceae</taxon>
        <taxon>Actinomadura</taxon>
    </lineage>
</organism>
<dbReference type="RefSeq" id="WP_344266586.1">
    <property type="nucleotide sequence ID" value="NZ_BAAAMR010000022.1"/>
</dbReference>
<dbReference type="InterPro" id="IPR009000">
    <property type="entry name" value="Transl_B-barrel_sf"/>
</dbReference>
<accession>A0ABP5KTV0</accession>
<dbReference type="InterPro" id="IPR020568">
    <property type="entry name" value="Ribosomal_Su5_D2-typ_SF"/>
</dbReference>
<keyword evidence="11" id="KW-1185">Reference proteome</keyword>
<dbReference type="InterPro" id="IPR014721">
    <property type="entry name" value="Ribsml_uS5_D2-typ_fold_subgr"/>
</dbReference>
<gene>
    <name evidence="10" type="primary">fusA_1</name>
    <name evidence="7" type="synonym">fusA</name>
    <name evidence="10" type="ORF">GCM10009727_29600</name>
</gene>
<dbReference type="CDD" id="cd04088">
    <property type="entry name" value="EFG_mtEFG_II"/>
    <property type="match status" value="1"/>
</dbReference>
<feature type="binding site" evidence="7">
    <location>
        <begin position="87"/>
        <end position="91"/>
    </location>
    <ligand>
        <name>GTP</name>
        <dbReference type="ChEBI" id="CHEBI:37565"/>
    </ligand>
</feature>
<dbReference type="CDD" id="cd16262">
    <property type="entry name" value="EFG_III"/>
    <property type="match status" value="1"/>
</dbReference>
<dbReference type="InterPro" id="IPR009022">
    <property type="entry name" value="EFG_III"/>
</dbReference>
<comment type="subcellular location">
    <subcellularLocation>
        <location evidence="7">Cytoplasm</location>
    </subcellularLocation>
</comment>
<evidence type="ECO:0000259" key="9">
    <source>
        <dbReference type="PROSITE" id="PS51722"/>
    </source>
</evidence>
<dbReference type="Pfam" id="PF22042">
    <property type="entry name" value="EF-G_D2"/>
    <property type="match status" value="1"/>
</dbReference>
<dbReference type="Gene3D" id="3.30.70.870">
    <property type="entry name" value="Elongation Factor G (Translational Gtpase), domain 3"/>
    <property type="match status" value="1"/>
</dbReference>
<dbReference type="PANTHER" id="PTHR43261:SF1">
    <property type="entry name" value="RIBOSOME-RELEASING FACTOR 2, MITOCHONDRIAL"/>
    <property type="match status" value="1"/>
</dbReference>
<dbReference type="InterPro" id="IPR041095">
    <property type="entry name" value="EFG_II"/>
</dbReference>
<feature type="binding site" evidence="7">
    <location>
        <begin position="141"/>
        <end position="144"/>
    </location>
    <ligand>
        <name>GTP</name>
        <dbReference type="ChEBI" id="CHEBI:37565"/>
    </ligand>
</feature>
<comment type="similarity">
    <text evidence="1 7">Belongs to the TRAFAC class translation factor GTPase superfamily. Classic translation factor GTPase family. EF-G/EF-2 subfamily.</text>
</comment>
<dbReference type="SMART" id="SM00838">
    <property type="entry name" value="EFG_C"/>
    <property type="match status" value="1"/>
</dbReference>
<dbReference type="InterPro" id="IPR035647">
    <property type="entry name" value="EFG_III/V"/>
</dbReference>
<dbReference type="PROSITE" id="PS00301">
    <property type="entry name" value="G_TR_1"/>
    <property type="match status" value="1"/>
</dbReference>
<evidence type="ECO:0000256" key="7">
    <source>
        <dbReference type="HAMAP-Rule" id="MF_00054"/>
    </source>
</evidence>
<evidence type="ECO:0000313" key="11">
    <source>
        <dbReference type="Proteomes" id="UP001501020"/>
    </source>
</evidence>
<dbReference type="InterPro" id="IPR027417">
    <property type="entry name" value="P-loop_NTPase"/>
</dbReference>
<evidence type="ECO:0000256" key="2">
    <source>
        <dbReference type="ARBA" id="ARBA00022741"/>
    </source>
</evidence>
<dbReference type="SUPFAM" id="SSF52540">
    <property type="entry name" value="P-loop containing nucleoside triphosphate hydrolases"/>
    <property type="match status" value="1"/>
</dbReference>
<evidence type="ECO:0000256" key="4">
    <source>
        <dbReference type="ARBA" id="ARBA00022917"/>
    </source>
</evidence>
<keyword evidence="4 7" id="KW-0648">Protein biosynthesis</keyword>
<dbReference type="Gene3D" id="3.40.50.300">
    <property type="entry name" value="P-loop containing nucleotide triphosphate hydrolases"/>
    <property type="match status" value="1"/>
</dbReference>
<dbReference type="InterPro" id="IPR005225">
    <property type="entry name" value="Small_GTP-bd"/>
</dbReference>
<dbReference type="NCBIfam" id="NF009381">
    <property type="entry name" value="PRK12740.1-5"/>
    <property type="match status" value="1"/>
</dbReference>
<dbReference type="EMBL" id="BAAAMR010000022">
    <property type="protein sequence ID" value="GAA2135311.1"/>
    <property type="molecule type" value="Genomic_DNA"/>
</dbReference>
<dbReference type="PRINTS" id="PR00315">
    <property type="entry name" value="ELONGATNFCT"/>
</dbReference>
<dbReference type="SUPFAM" id="SSF50447">
    <property type="entry name" value="Translation proteins"/>
    <property type="match status" value="1"/>
</dbReference>
<feature type="binding site" evidence="7">
    <location>
        <begin position="19"/>
        <end position="26"/>
    </location>
    <ligand>
        <name>GTP</name>
        <dbReference type="ChEBI" id="CHEBI:37565"/>
    </ligand>
</feature>
<dbReference type="SUPFAM" id="SSF54211">
    <property type="entry name" value="Ribosomal protein S5 domain 2-like"/>
    <property type="match status" value="1"/>
</dbReference>
<dbReference type="Pfam" id="PF00009">
    <property type="entry name" value="GTP_EFTU"/>
    <property type="match status" value="1"/>
</dbReference>
<reference evidence="11" key="1">
    <citation type="journal article" date="2019" name="Int. J. Syst. Evol. Microbiol.">
        <title>The Global Catalogue of Microorganisms (GCM) 10K type strain sequencing project: providing services to taxonomists for standard genome sequencing and annotation.</title>
        <authorList>
            <consortium name="The Broad Institute Genomics Platform"/>
            <consortium name="The Broad Institute Genome Sequencing Center for Infectious Disease"/>
            <person name="Wu L."/>
            <person name="Ma J."/>
        </authorList>
    </citation>
    <scope>NUCLEOTIDE SEQUENCE [LARGE SCALE GENOMIC DNA]</scope>
    <source>
        <strain evidence="11">JCM 13850</strain>
    </source>
</reference>
<proteinExistence type="inferred from homology"/>
<dbReference type="InterPro" id="IPR035649">
    <property type="entry name" value="EFG_V"/>
</dbReference>
<dbReference type="GO" id="GO:0003746">
    <property type="term" value="F:translation elongation factor activity"/>
    <property type="evidence" value="ECO:0007669"/>
    <property type="project" value="UniProtKB-KW"/>
</dbReference>
<dbReference type="InterPro" id="IPR000640">
    <property type="entry name" value="EFG_V-like"/>
</dbReference>
<dbReference type="NCBIfam" id="NF009379">
    <property type="entry name" value="PRK12740.1-3"/>
    <property type="match status" value="1"/>
</dbReference>
<comment type="caution">
    <text evidence="10">The sequence shown here is derived from an EMBL/GenBank/DDBJ whole genome shotgun (WGS) entry which is preliminary data.</text>
</comment>
<feature type="domain" description="Tr-type G" evidence="9">
    <location>
        <begin position="10"/>
        <end position="290"/>
    </location>
</feature>
<dbReference type="InterPro" id="IPR047872">
    <property type="entry name" value="EFG_IV"/>
</dbReference>
<dbReference type="InterPro" id="IPR053905">
    <property type="entry name" value="EF-G-like_DII"/>
</dbReference>
<evidence type="ECO:0000256" key="6">
    <source>
        <dbReference type="ARBA" id="ARBA00024731"/>
    </source>
</evidence>
<comment type="function">
    <text evidence="6 7">Catalyzes the GTP-dependent ribosomal translocation step during translation elongation. During this step, the ribosome changes from the pre-translocational (PRE) to the post-translocational (POST) state as the newly formed A-site-bound peptidyl-tRNA and P-site-bound deacylated tRNA move to the P and E sites, respectively. Catalyzes the coordinated movement of the two tRNA molecules, the mRNA and conformational changes in the ribosome.</text>
</comment>
<dbReference type="InterPro" id="IPR004540">
    <property type="entry name" value="Transl_elong_EFG/EF2"/>
</dbReference>
<dbReference type="NCBIfam" id="TIGR00231">
    <property type="entry name" value="small_GTP"/>
    <property type="match status" value="1"/>
</dbReference>
<dbReference type="SUPFAM" id="SSF54980">
    <property type="entry name" value="EF-G C-terminal domain-like"/>
    <property type="match status" value="2"/>
</dbReference>
<dbReference type="HAMAP" id="MF_00054_B">
    <property type="entry name" value="EF_G_EF_2_B"/>
    <property type="match status" value="1"/>
</dbReference>
<dbReference type="Gene3D" id="2.40.30.10">
    <property type="entry name" value="Translation factors"/>
    <property type="match status" value="1"/>
</dbReference>
<protein>
    <recommendedName>
        <fullName evidence="7 8">Elongation factor G</fullName>
        <shortName evidence="7">EF-G</shortName>
    </recommendedName>
</protein>
<dbReference type="CDD" id="cd03713">
    <property type="entry name" value="EFG_mtEFG_C"/>
    <property type="match status" value="1"/>
</dbReference>
<dbReference type="Pfam" id="PF14492">
    <property type="entry name" value="EFG_III"/>
    <property type="match status" value="1"/>
</dbReference>
<evidence type="ECO:0000256" key="1">
    <source>
        <dbReference type="ARBA" id="ARBA00005870"/>
    </source>
</evidence>
<evidence type="ECO:0000256" key="8">
    <source>
        <dbReference type="NCBIfam" id="TIGR00484"/>
    </source>
</evidence>
<dbReference type="CDD" id="cd01886">
    <property type="entry name" value="EF-G"/>
    <property type="match status" value="1"/>
</dbReference>
<keyword evidence="2 7" id="KW-0547">Nucleotide-binding</keyword>
<dbReference type="Gene3D" id="3.30.70.240">
    <property type="match status" value="1"/>
</dbReference>
<dbReference type="InterPro" id="IPR005517">
    <property type="entry name" value="Transl_elong_EFG/EF2_IV"/>
</dbReference>
<name>A0ABP5KTV0_9ACTN</name>
<dbReference type="Proteomes" id="UP001501020">
    <property type="component" value="Unassembled WGS sequence"/>
</dbReference>
<evidence type="ECO:0000313" key="10">
    <source>
        <dbReference type="EMBL" id="GAA2135311.1"/>
    </source>
</evidence>
<dbReference type="SMART" id="SM00889">
    <property type="entry name" value="EFG_IV"/>
    <property type="match status" value="1"/>
</dbReference>
<dbReference type="Pfam" id="PF03764">
    <property type="entry name" value="EFG_IV"/>
    <property type="match status" value="1"/>
</dbReference>
<dbReference type="Gene3D" id="3.30.230.10">
    <property type="match status" value="1"/>
</dbReference>
<dbReference type="Pfam" id="PF00679">
    <property type="entry name" value="EFG_C"/>
    <property type="match status" value="1"/>
</dbReference>
<dbReference type="CDD" id="cd01434">
    <property type="entry name" value="EFG_mtEFG1_IV"/>
    <property type="match status" value="1"/>
</dbReference>
<keyword evidence="7" id="KW-0963">Cytoplasm</keyword>
<dbReference type="PANTHER" id="PTHR43261">
    <property type="entry name" value="TRANSLATION ELONGATION FACTOR G-RELATED"/>
    <property type="match status" value="1"/>
</dbReference>
<dbReference type="PROSITE" id="PS51722">
    <property type="entry name" value="G_TR_2"/>
    <property type="match status" value="1"/>
</dbReference>
<evidence type="ECO:0000256" key="5">
    <source>
        <dbReference type="ARBA" id="ARBA00023134"/>
    </source>
</evidence>
<dbReference type="InterPro" id="IPR000795">
    <property type="entry name" value="T_Tr_GTP-bd_dom"/>
</dbReference>
<dbReference type="NCBIfam" id="TIGR00484">
    <property type="entry name" value="EF-G"/>
    <property type="match status" value="1"/>
</dbReference>
<keyword evidence="5 7" id="KW-0342">GTP-binding</keyword>
<dbReference type="InterPro" id="IPR031157">
    <property type="entry name" value="G_TR_CS"/>
</dbReference>